<dbReference type="AlphaFoldDB" id="C3ZWG6"/>
<dbReference type="EMBL" id="GG666699">
    <property type="protein sequence ID" value="EEN43095.1"/>
    <property type="molecule type" value="Genomic_DNA"/>
</dbReference>
<evidence type="ECO:0000313" key="1">
    <source>
        <dbReference type="EMBL" id="EEN43095.1"/>
    </source>
</evidence>
<proteinExistence type="predicted"/>
<dbReference type="InParanoid" id="C3ZWG6"/>
<accession>C3ZWG6</accession>
<organism>
    <name type="scientific">Branchiostoma floridae</name>
    <name type="common">Florida lancelet</name>
    <name type="synonym">Amphioxus</name>
    <dbReference type="NCBI Taxonomy" id="7739"/>
    <lineage>
        <taxon>Eukaryota</taxon>
        <taxon>Metazoa</taxon>
        <taxon>Chordata</taxon>
        <taxon>Cephalochordata</taxon>
        <taxon>Leptocardii</taxon>
        <taxon>Amphioxiformes</taxon>
        <taxon>Branchiostomatidae</taxon>
        <taxon>Branchiostoma</taxon>
    </lineage>
</organism>
<sequence>MLDVTSTWSRGGWCRCDFSSLPWAPDGEGITHQHLMPSEYRRFSKDSLTILDSLQQLIEDPTRADPAWPSRCSTLFFVAVLVLQIKALDCGTFMYHPLKPCLNHWITALPQTALNDGVRRCLDGTPSLRTAADKWKSGLFQPRFAPDKNSAQPILVQEVSSVHLATDPIPAPFLFPDGDISHP</sequence>
<gene>
    <name evidence="1" type="ORF">BRAFLDRAFT_102600</name>
</gene>
<reference evidence="1" key="1">
    <citation type="journal article" date="2008" name="Nature">
        <title>The amphioxus genome and the evolution of the chordate karyotype.</title>
        <authorList>
            <consortium name="US DOE Joint Genome Institute (JGI-PGF)"/>
            <person name="Putnam N.H."/>
            <person name="Butts T."/>
            <person name="Ferrier D.E.K."/>
            <person name="Furlong R.F."/>
            <person name="Hellsten U."/>
            <person name="Kawashima T."/>
            <person name="Robinson-Rechavi M."/>
            <person name="Shoguchi E."/>
            <person name="Terry A."/>
            <person name="Yu J.-K."/>
            <person name="Benito-Gutierrez E.L."/>
            <person name="Dubchak I."/>
            <person name="Garcia-Fernandez J."/>
            <person name="Gibson-Brown J.J."/>
            <person name="Grigoriev I.V."/>
            <person name="Horton A.C."/>
            <person name="de Jong P.J."/>
            <person name="Jurka J."/>
            <person name="Kapitonov V.V."/>
            <person name="Kohara Y."/>
            <person name="Kuroki Y."/>
            <person name="Lindquist E."/>
            <person name="Lucas S."/>
            <person name="Osoegawa K."/>
            <person name="Pennacchio L.A."/>
            <person name="Salamov A.A."/>
            <person name="Satou Y."/>
            <person name="Sauka-Spengler T."/>
            <person name="Schmutz J."/>
            <person name="Shin-I T."/>
            <person name="Toyoda A."/>
            <person name="Bronner-Fraser M."/>
            <person name="Fujiyama A."/>
            <person name="Holland L.Z."/>
            <person name="Holland P.W.H."/>
            <person name="Satoh N."/>
            <person name="Rokhsar D.S."/>
        </authorList>
    </citation>
    <scope>NUCLEOTIDE SEQUENCE [LARGE SCALE GENOMIC DNA]</scope>
    <source>
        <strain evidence="1">S238N-H82</strain>
        <tissue evidence="1">Testes</tissue>
    </source>
</reference>
<name>C3ZWG6_BRAFL</name>
<protein>
    <submittedName>
        <fullName evidence="1">Uncharacterized protein</fullName>
    </submittedName>
</protein>